<dbReference type="STRING" id="478744.SAMN05444359_10325"/>
<dbReference type="EMBL" id="FOFB01000003">
    <property type="protein sequence ID" value="SEP85250.1"/>
    <property type="molecule type" value="Genomic_DNA"/>
</dbReference>
<accession>A0A1H9B8A4</accession>
<feature type="chain" id="PRO_5011646088" evidence="1">
    <location>
        <begin position="19"/>
        <end position="860"/>
    </location>
</feature>
<dbReference type="Proteomes" id="UP000199021">
    <property type="component" value="Unassembled WGS sequence"/>
</dbReference>
<keyword evidence="3" id="KW-1185">Reference proteome</keyword>
<dbReference type="SUPFAM" id="SSF49464">
    <property type="entry name" value="Carboxypeptidase regulatory domain-like"/>
    <property type="match status" value="1"/>
</dbReference>
<evidence type="ECO:0000313" key="3">
    <source>
        <dbReference type="Proteomes" id="UP000199021"/>
    </source>
</evidence>
<reference evidence="3" key="1">
    <citation type="submission" date="2016-10" db="EMBL/GenBank/DDBJ databases">
        <authorList>
            <person name="Varghese N."/>
            <person name="Submissions S."/>
        </authorList>
    </citation>
    <scope>NUCLEOTIDE SEQUENCE [LARGE SCALE GENOMIC DNA]</scope>
    <source>
        <strain evidence="3">DSM 24740</strain>
    </source>
</reference>
<sequence>MRFLTLLLLTFLCTCVSAQSLSGRITDAETGDPLPFASIYVQETQSGAASNADGYFQVKLKGGNNTVVFQYLGYQTQVKNISGSRTMDVKLVSEALELQQVEIISGGEDKSYSVIRRAISKADYHRNQLDSYTAEVYIKGTGKVNKIPGLIRAMVSKEDKKEIDETLKRPFTSESTSKVKYTRPNNYEQEVLSKLEVGESDFDAAQYLFTSFYDPLVAGEIISPLNPKAFGYYKFELEGVFVDRDELINKIKVIPRSRGEDVFEGYVYIVQDDWSLHSLDLTTYKLGFQIDITQNFAEVEEHVWMPVTTTLDAAGQIFGVAFEYHYLSTVSDYQLELNETLGGYVEVIDEKTQPEIARRTKKATEVSDLEARLADGGEITRKDLRKLMRSYEKEEREKSEEPEVVSNYSYKDDSTVTIVTDTAAWAKIRPVPLTDQEKLAYFISDSLEQVDRIAKVESTNSGESEIKIKAPGDTGKKRKNPHLRTSFFPDPFFNPVEGYALGGRIGFRNTRKKYRIGITPRYGLSWERLSLQGDLKIGRSGGDNNEPRFQLTGGRFLRQFDSRPAIEPWISTYTNLFNGKNFIRLYERSYGQFDYRKNYGDAFRAEVTLAYEDRRAVSNTSQQRWFAKGEGAYAANAPLNAQLGTVTNVSPAATARLGFSWRPGLRYRVENGKKVKIESSAPTLSANIRAGLPDIGESTADFTLLEAAYQHRFDVGRKGKVDLLIKGGAFLNNASVDFPDFQHFSTSEILLTSLDPIGSYRLLPYYLESTSEEYLEFYGHYQFRKFLLTQIWKLHLLGLKEDLFVNYLHTPTSDNYTEVGYSIDNIFRIFRLEFVTSFRDLKYDDFGVRLSVASTFGRSN</sequence>
<dbReference type="RefSeq" id="WP_090165459.1">
    <property type="nucleotide sequence ID" value="NZ_FOFB01000003.1"/>
</dbReference>
<name>A0A1H9B8A4_9BACT</name>
<organism evidence="2 3">
    <name type="scientific">Neolewinella agarilytica</name>
    <dbReference type="NCBI Taxonomy" id="478744"/>
    <lineage>
        <taxon>Bacteria</taxon>
        <taxon>Pseudomonadati</taxon>
        <taxon>Bacteroidota</taxon>
        <taxon>Saprospiria</taxon>
        <taxon>Saprospirales</taxon>
        <taxon>Lewinellaceae</taxon>
        <taxon>Neolewinella</taxon>
    </lineage>
</organism>
<feature type="signal peptide" evidence="1">
    <location>
        <begin position="1"/>
        <end position="18"/>
    </location>
</feature>
<dbReference type="OrthoDB" id="983143at2"/>
<protein>
    <submittedName>
        <fullName evidence="2">CarboxypepD_reg-like domain-containing protein</fullName>
    </submittedName>
</protein>
<dbReference type="InParanoid" id="A0A1H9B8A4"/>
<proteinExistence type="predicted"/>
<gene>
    <name evidence="2" type="ORF">SAMN05444359_10325</name>
</gene>
<evidence type="ECO:0000313" key="2">
    <source>
        <dbReference type="EMBL" id="SEP85250.1"/>
    </source>
</evidence>
<evidence type="ECO:0000256" key="1">
    <source>
        <dbReference type="SAM" id="SignalP"/>
    </source>
</evidence>
<keyword evidence="1" id="KW-0732">Signal</keyword>
<dbReference type="Pfam" id="PF18939">
    <property type="entry name" value="DUF5686"/>
    <property type="match status" value="1"/>
</dbReference>
<dbReference type="InterPro" id="IPR008969">
    <property type="entry name" value="CarboxyPept-like_regulatory"/>
</dbReference>
<dbReference type="AlphaFoldDB" id="A0A1H9B8A4"/>
<dbReference type="Pfam" id="PF13715">
    <property type="entry name" value="CarbopepD_reg_2"/>
    <property type="match status" value="1"/>
</dbReference>
<dbReference type="InterPro" id="IPR043741">
    <property type="entry name" value="DUF5686"/>
</dbReference>
<dbReference type="Gene3D" id="2.60.40.1120">
    <property type="entry name" value="Carboxypeptidase-like, regulatory domain"/>
    <property type="match status" value="1"/>
</dbReference>